<evidence type="ECO:0000313" key="2">
    <source>
        <dbReference type="Proteomes" id="UP000028931"/>
    </source>
</evidence>
<reference evidence="1 2" key="1">
    <citation type="submission" date="2014-07" db="EMBL/GenBank/DDBJ databases">
        <authorList>
            <person name="Lee K."/>
            <person name="Lim J.Y."/>
            <person name="Hwang I."/>
        </authorList>
    </citation>
    <scope>NUCLEOTIDE SEQUENCE [LARGE SCALE GENOMIC DNA]</scope>
    <source>
        <strain evidence="1 2">KL28</strain>
    </source>
</reference>
<dbReference type="HOGENOM" id="CLU_603907_0_0_6"/>
<evidence type="ECO:0000313" key="1">
    <source>
        <dbReference type="EMBL" id="AIL61192.1"/>
    </source>
</evidence>
<dbReference type="RefSeq" id="WP_051939249.1">
    <property type="nucleotide sequence ID" value="NZ_CP009048.1"/>
</dbReference>
<organism evidence="1 2">
    <name type="scientific">Pseudomonas alkylphenolica</name>
    <dbReference type="NCBI Taxonomy" id="237609"/>
    <lineage>
        <taxon>Bacteria</taxon>
        <taxon>Pseudomonadati</taxon>
        <taxon>Pseudomonadota</taxon>
        <taxon>Gammaproteobacteria</taxon>
        <taxon>Pseudomonadales</taxon>
        <taxon>Pseudomonadaceae</taxon>
        <taxon>Pseudomonas</taxon>
    </lineage>
</organism>
<dbReference type="AlphaFoldDB" id="A0A077F6Q3"/>
<gene>
    <name evidence="1" type="ORF">PSAKL28_19710</name>
</gene>
<name>A0A077F6Q3_9PSED</name>
<dbReference type="KEGG" id="palk:PSAKL28_19710"/>
<dbReference type="Proteomes" id="UP000028931">
    <property type="component" value="Chromosome"/>
</dbReference>
<sequence>MIIFGIHMLISLLSLDLGRLDSKARFTLASFYLRYEFTATGPITIDELAGCLGVPTRESANTLNLLVKESILIATAALAQRAGRLKKSFRIHDDVVNKLGIARLISRPIDLAPHFGAVEHLIKRPYIHATRPDVEIYSMPTVKAEQTRAAVPNRTSLLSRSNRLLLAVLSAHADRFGVVNSLGNVELCRLTGLEQISLKQRIKKLVEMGFIRRHVPGVASPIYAEKLKSSYVLNLNHRQITLGTDKIGFVVHECADEWADDVRYIGDVWFDLERWRNSATKHKYSLPELSTPASVLRLFRRAPKHAIEQLQFFLSGCVTDLLARHWEQLDVAKSDFFLGVRGNISAFFRKPMRDVEDASSLDETEIIDFLWEMTIQFARVCKVRFSRIDGLAWSSLNFRLLPSDLRLGYSCLGMLLDGGAGSGRMLREVGEHAGTTKITTEALCPAELREKAGLLTPARAKAV</sequence>
<dbReference type="OrthoDB" id="6079029at2"/>
<accession>A0A077F6Q3</accession>
<protein>
    <submittedName>
        <fullName evidence="1">Uncharacterized protein</fullName>
    </submittedName>
</protein>
<dbReference type="EMBL" id="CP009048">
    <property type="protein sequence ID" value="AIL61192.1"/>
    <property type="molecule type" value="Genomic_DNA"/>
</dbReference>
<proteinExistence type="predicted"/>